<dbReference type="InterPro" id="IPR004254">
    <property type="entry name" value="AdipoR/HlyIII-related"/>
</dbReference>
<keyword evidence="3 6" id="KW-1133">Transmembrane helix</keyword>
<accession>A0A9X1YBE7</accession>
<dbReference type="AlphaFoldDB" id="A0A9X1YBE7"/>
<evidence type="ECO:0000313" key="8">
    <source>
        <dbReference type="Proteomes" id="UP001139516"/>
    </source>
</evidence>
<keyword evidence="2 6" id="KW-0812">Transmembrane</keyword>
<feature type="transmembrane region" description="Helical" evidence="6">
    <location>
        <begin position="114"/>
        <end position="135"/>
    </location>
</feature>
<name>A0A9X1YBE7_9PROT</name>
<feature type="transmembrane region" description="Helical" evidence="6">
    <location>
        <begin position="147"/>
        <end position="166"/>
    </location>
</feature>
<evidence type="ECO:0000313" key="7">
    <source>
        <dbReference type="EMBL" id="MCK8787329.1"/>
    </source>
</evidence>
<gene>
    <name evidence="7" type="ORF">M0638_23440</name>
</gene>
<evidence type="ECO:0000256" key="2">
    <source>
        <dbReference type="ARBA" id="ARBA00022692"/>
    </source>
</evidence>
<keyword evidence="8" id="KW-1185">Reference proteome</keyword>
<feature type="binding site" evidence="5">
    <location>
        <position position="176"/>
    </location>
    <ligand>
        <name>Zn(2+)</name>
        <dbReference type="ChEBI" id="CHEBI:29105"/>
    </ligand>
</feature>
<dbReference type="Pfam" id="PF03006">
    <property type="entry name" value="HlyIII"/>
    <property type="match status" value="1"/>
</dbReference>
<evidence type="ECO:0000256" key="6">
    <source>
        <dbReference type="SAM" id="Phobius"/>
    </source>
</evidence>
<dbReference type="GO" id="GO:0016020">
    <property type="term" value="C:membrane"/>
    <property type="evidence" value="ECO:0007669"/>
    <property type="project" value="UniProtKB-SubCell"/>
</dbReference>
<keyword evidence="5" id="KW-0479">Metal-binding</keyword>
<proteinExistence type="predicted"/>
<evidence type="ECO:0000256" key="3">
    <source>
        <dbReference type="ARBA" id="ARBA00022989"/>
    </source>
</evidence>
<comment type="subcellular location">
    <subcellularLocation>
        <location evidence="1">Membrane</location>
        <topology evidence="1">Multi-pass membrane protein</topology>
    </subcellularLocation>
</comment>
<keyword evidence="5" id="KW-0862">Zinc</keyword>
<dbReference type="GO" id="GO:0046872">
    <property type="term" value="F:metal ion binding"/>
    <property type="evidence" value="ECO:0007669"/>
    <property type="project" value="UniProtKB-KW"/>
</dbReference>
<feature type="transmembrane region" description="Helical" evidence="6">
    <location>
        <begin position="83"/>
        <end position="102"/>
    </location>
</feature>
<feature type="transmembrane region" description="Helical" evidence="6">
    <location>
        <begin position="60"/>
        <end position="77"/>
    </location>
</feature>
<evidence type="ECO:0000256" key="4">
    <source>
        <dbReference type="ARBA" id="ARBA00023136"/>
    </source>
</evidence>
<dbReference type="Proteomes" id="UP001139516">
    <property type="component" value="Unassembled WGS sequence"/>
</dbReference>
<organism evidence="7 8">
    <name type="scientific">Roseomonas acroporae</name>
    <dbReference type="NCBI Taxonomy" id="2937791"/>
    <lineage>
        <taxon>Bacteria</taxon>
        <taxon>Pseudomonadati</taxon>
        <taxon>Pseudomonadota</taxon>
        <taxon>Alphaproteobacteria</taxon>
        <taxon>Acetobacterales</taxon>
        <taxon>Roseomonadaceae</taxon>
        <taxon>Roseomonas</taxon>
    </lineage>
</organism>
<comment type="caution">
    <text evidence="7">The sequence shown here is derived from an EMBL/GenBank/DDBJ whole genome shotgun (WGS) entry which is preliminary data.</text>
</comment>
<evidence type="ECO:0000256" key="5">
    <source>
        <dbReference type="PIRSR" id="PIRSR604254-1"/>
    </source>
</evidence>
<dbReference type="EMBL" id="JALPRX010000118">
    <property type="protein sequence ID" value="MCK8787329.1"/>
    <property type="molecule type" value="Genomic_DNA"/>
</dbReference>
<reference evidence="7" key="1">
    <citation type="submission" date="2022-04" db="EMBL/GenBank/DDBJ databases">
        <title>Roseomonas acroporae sp. nov., isolated from coral Acropora digitifera.</title>
        <authorList>
            <person name="Sun H."/>
        </authorList>
    </citation>
    <scope>NUCLEOTIDE SEQUENCE</scope>
    <source>
        <strain evidence="7">NAR14</strain>
    </source>
</reference>
<feature type="transmembrane region" description="Helical" evidence="6">
    <location>
        <begin position="28"/>
        <end position="48"/>
    </location>
</feature>
<protein>
    <submittedName>
        <fullName evidence="7">Hemolysin III family protein</fullName>
    </submittedName>
</protein>
<keyword evidence="4 6" id="KW-0472">Membrane</keyword>
<feature type="transmembrane region" description="Helical" evidence="6">
    <location>
        <begin position="173"/>
        <end position="194"/>
    </location>
</feature>
<evidence type="ECO:0000256" key="1">
    <source>
        <dbReference type="ARBA" id="ARBA00004141"/>
    </source>
</evidence>
<sequence>MSTAIIAGVVLVWSSARASSYGPSAAVIRYVAGLLGMLGASAAYNMVAEGSARRGTLRRLDRAAIFTMVAGTCTVMLHGTVSTPLACAAAVVIWSVALLGTMGAMFRPGRHENAGLIACLVMGWGTAALLLWGPVATGGGLGAGGTWWLLAGGALYSVGIGFHLWHALPFQNAIWHGFVSVAAACHYVAVLGLVT</sequence>